<feature type="domain" description="Cytidyltransferase-like" evidence="11">
    <location>
        <begin position="6"/>
        <end position="161"/>
    </location>
</feature>
<evidence type="ECO:0000259" key="11">
    <source>
        <dbReference type="Pfam" id="PF01467"/>
    </source>
</evidence>
<name>A0A317KY20_9BACI</name>
<evidence type="ECO:0000256" key="6">
    <source>
        <dbReference type="ARBA" id="ARBA00022741"/>
    </source>
</evidence>
<keyword evidence="6 10" id="KW-0547">Nucleotide-binding</keyword>
<evidence type="ECO:0000256" key="7">
    <source>
        <dbReference type="ARBA" id="ARBA00022840"/>
    </source>
</evidence>
<dbReference type="HAMAP" id="MF_00244">
    <property type="entry name" value="NaMN_adenylyltr"/>
    <property type="match status" value="1"/>
</dbReference>
<dbReference type="UniPathway" id="UPA00253">
    <property type="reaction ID" value="UER00332"/>
</dbReference>
<organism evidence="12 13">
    <name type="scientific">Gracilibacillus dipsosauri</name>
    <dbReference type="NCBI Taxonomy" id="178340"/>
    <lineage>
        <taxon>Bacteria</taxon>
        <taxon>Bacillati</taxon>
        <taxon>Bacillota</taxon>
        <taxon>Bacilli</taxon>
        <taxon>Bacillales</taxon>
        <taxon>Bacillaceae</taxon>
        <taxon>Gracilibacillus</taxon>
    </lineage>
</organism>
<evidence type="ECO:0000256" key="1">
    <source>
        <dbReference type="ARBA" id="ARBA00002324"/>
    </source>
</evidence>
<dbReference type="Gene3D" id="3.40.50.620">
    <property type="entry name" value="HUPs"/>
    <property type="match status" value="1"/>
</dbReference>
<proteinExistence type="inferred from homology"/>
<dbReference type="InterPro" id="IPR005248">
    <property type="entry name" value="NadD/NMNAT"/>
</dbReference>
<dbReference type="GO" id="GO:0004515">
    <property type="term" value="F:nicotinate-nucleotide adenylyltransferase activity"/>
    <property type="evidence" value="ECO:0007669"/>
    <property type="project" value="UniProtKB-UniRule"/>
</dbReference>
<dbReference type="GO" id="GO:0009435">
    <property type="term" value="P:NAD+ biosynthetic process"/>
    <property type="evidence" value="ECO:0007669"/>
    <property type="project" value="UniProtKB-UniRule"/>
</dbReference>
<dbReference type="InterPro" id="IPR004821">
    <property type="entry name" value="Cyt_trans-like"/>
</dbReference>
<evidence type="ECO:0000256" key="5">
    <source>
        <dbReference type="ARBA" id="ARBA00022695"/>
    </source>
</evidence>
<dbReference type="GO" id="GO:0005524">
    <property type="term" value="F:ATP binding"/>
    <property type="evidence" value="ECO:0007669"/>
    <property type="project" value="UniProtKB-KW"/>
</dbReference>
<keyword evidence="8 10" id="KW-0520">NAD</keyword>
<evidence type="ECO:0000256" key="2">
    <source>
        <dbReference type="ARBA" id="ARBA00005019"/>
    </source>
</evidence>
<evidence type="ECO:0000256" key="10">
    <source>
        <dbReference type="HAMAP-Rule" id="MF_00244"/>
    </source>
</evidence>
<dbReference type="PANTHER" id="PTHR39321:SF3">
    <property type="entry name" value="PHOSPHOPANTETHEINE ADENYLYLTRANSFERASE"/>
    <property type="match status" value="1"/>
</dbReference>
<dbReference type="InterPro" id="IPR014729">
    <property type="entry name" value="Rossmann-like_a/b/a_fold"/>
</dbReference>
<dbReference type="PANTHER" id="PTHR39321">
    <property type="entry name" value="NICOTINATE-NUCLEOTIDE ADENYLYLTRANSFERASE-RELATED"/>
    <property type="match status" value="1"/>
</dbReference>
<dbReference type="NCBIfam" id="TIGR00482">
    <property type="entry name" value="nicotinate (nicotinamide) nucleotide adenylyltransferase"/>
    <property type="match status" value="1"/>
</dbReference>
<evidence type="ECO:0000313" key="13">
    <source>
        <dbReference type="Proteomes" id="UP000245624"/>
    </source>
</evidence>
<protein>
    <recommendedName>
        <fullName evidence="10">Probable nicotinate-nucleotide adenylyltransferase</fullName>
        <ecNumber evidence="10">2.7.7.18</ecNumber>
    </recommendedName>
    <alternativeName>
        <fullName evidence="10">Deamido-NAD(+) diphosphorylase</fullName>
    </alternativeName>
    <alternativeName>
        <fullName evidence="10">Deamido-NAD(+) pyrophosphorylase</fullName>
    </alternativeName>
    <alternativeName>
        <fullName evidence="10">Nicotinate mononucleotide adenylyltransferase</fullName>
        <shortName evidence="10">NaMN adenylyltransferase</shortName>
    </alternativeName>
</protein>
<comment type="caution">
    <text evidence="12">The sequence shown here is derived from an EMBL/GenBank/DDBJ whole genome shotgun (WGS) entry which is preliminary data.</text>
</comment>
<comment type="pathway">
    <text evidence="2 10">Cofactor biosynthesis; NAD(+) biosynthesis; deamido-NAD(+) from nicotinate D-ribonucleotide: step 1/1.</text>
</comment>
<sequence length="188" mass="21843">MRKIGLFGGTFDPPHYGHLIMAEQVYEALQLDEIWFIPTNQPPHKENAKSKGMLRYEMIQTAISDHSAFKVDPIELERNGKSYTIDTITFLQKKHPDVCFYFIIGGDMVEYLPKWHRIDELIELVTFVGVKRPGYQLDSKYQVLEVDMPLIDISSTMIRERVANSQSIRYLTPSSVRKLIDDTRLYLS</sequence>
<dbReference type="NCBIfam" id="NF000840">
    <property type="entry name" value="PRK00071.1-3"/>
    <property type="match status" value="1"/>
</dbReference>
<keyword evidence="7 10" id="KW-0067">ATP-binding</keyword>
<dbReference type="AlphaFoldDB" id="A0A317KY20"/>
<evidence type="ECO:0000313" key="12">
    <source>
        <dbReference type="EMBL" id="PWU68421.1"/>
    </source>
</evidence>
<evidence type="ECO:0000256" key="4">
    <source>
        <dbReference type="ARBA" id="ARBA00022679"/>
    </source>
</evidence>
<comment type="catalytic activity">
    <reaction evidence="9 10">
        <text>nicotinate beta-D-ribonucleotide + ATP + H(+) = deamido-NAD(+) + diphosphate</text>
        <dbReference type="Rhea" id="RHEA:22860"/>
        <dbReference type="ChEBI" id="CHEBI:15378"/>
        <dbReference type="ChEBI" id="CHEBI:30616"/>
        <dbReference type="ChEBI" id="CHEBI:33019"/>
        <dbReference type="ChEBI" id="CHEBI:57502"/>
        <dbReference type="ChEBI" id="CHEBI:58437"/>
        <dbReference type="EC" id="2.7.7.18"/>
    </reaction>
</comment>
<evidence type="ECO:0000256" key="8">
    <source>
        <dbReference type="ARBA" id="ARBA00023027"/>
    </source>
</evidence>
<gene>
    <name evidence="10" type="primary">nadD</name>
    <name evidence="12" type="ORF">DLJ74_08225</name>
</gene>
<keyword evidence="3 10" id="KW-0662">Pyridine nucleotide biosynthesis</keyword>
<dbReference type="RefSeq" id="WP_109984107.1">
    <property type="nucleotide sequence ID" value="NZ_QGTD01000008.1"/>
</dbReference>
<comment type="similarity">
    <text evidence="10">Belongs to the NadD family.</text>
</comment>
<dbReference type="CDD" id="cd02165">
    <property type="entry name" value="NMNAT"/>
    <property type="match status" value="1"/>
</dbReference>
<keyword evidence="13" id="KW-1185">Reference proteome</keyword>
<dbReference type="NCBIfam" id="TIGR00125">
    <property type="entry name" value="cyt_tran_rel"/>
    <property type="match status" value="1"/>
</dbReference>
<dbReference type="SUPFAM" id="SSF52374">
    <property type="entry name" value="Nucleotidylyl transferase"/>
    <property type="match status" value="1"/>
</dbReference>
<dbReference type="Proteomes" id="UP000245624">
    <property type="component" value="Unassembled WGS sequence"/>
</dbReference>
<dbReference type="NCBIfam" id="NF000841">
    <property type="entry name" value="PRK00071.1-4"/>
    <property type="match status" value="1"/>
</dbReference>
<dbReference type="Pfam" id="PF01467">
    <property type="entry name" value="CTP_transf_like"/>
    <property type="match status" value="1"/>
</dbReference>
<accession>A0A317KY20</accession>
<keyword evidence="5 10" id="KW-0548">Nucleotidyltransferase</keyword>
<dbReference type="EMBL" id="QGTD01000008">
    <property type="protein sequence ID" value="PWU68421.1"/>
    <property type="molecule type" value="Genomic_DNA"/>
</dbReference>
<dbReference type="OrthoDB" id="5295945at2"/>
<keyword evidence="4 10" id="KW-0808">Transferase</keyword>
<dbReference type="EC" id="2.7.7.18" evidence="10"/>
<reference evidence="12 13" key="1">
    <citation type="submission" date="2018-05" db="EMBL/GenBank/DDBJ databases">
        <title>Genomic analysis of Gracilibacillus dipsosauri DD1 reveals novel features of a salt-tolerant amylase.</title>
        <authorList>
            <person name="Deutch C.E."/>
            <person name="Yang S."/>
        </authorList>
    </citation>
    <scope>NUCLEOTIDE SEQUENCE [LARGE SCALE GENOMIC DNA]</scope>
    <source>
        <strain evidence="12 13">DD1</strain>
    </source>
</reference>
<evidence type="ECO:0000256" key="9">
    <source>
        <dbReference type="ARBA" id="ARBA00048721"/>
    </source>
</evidence>
<comment type="function">
    <text evidence="1 10">Catalyzes the reversible adenylation of nicotinate mononucleotide (NaMN) to nicotinic acid adenine dinucleotide (NaAD).</text>
</comment>
<evidence type="ECO:0000256" key="3">
    <source>
        <dbReference type="ARBA" id="ARBA00022642"/>
    </source>
</evidence>